<dbReference type="Proteomes" id="UP000196475">
    <property type="component" value="Unassembled WGS sequence"/>
</dbReference>
<comment type="caution">
    <text evidence="1">The sequence shown here is derived from an EMBL/GenBank/DDBJ whole genome shotgun (WGS) entry which is preliminary data.</text>
</comment>
<dbReference type="AlphaFoldDB" id="A0A1Y3PC99"/>
<organism evidence="1 2">
    <name type="scientific">Bacillus thermozeamaize</name>
    <dbReference type="NCBI Taxonomy" id="230954"/>
    <lineage>
        <taxon>Bacteria</taxon>
        <taxon>Bacillati</taxon>
        <taxon>Bacillota</taxon>
        <taxon>Bacilli</taxon>
        <taxon>Bacillales</taxon>
        <taxon>Bacillaceae</taxon>
        <taxon>Bacillus</taxon>
    </lineage>
</organism>
<name>A0A1Y3PC99_9BACI</name>
<evidence type="ECO:0000313" key="2">
    <source>
        <dbReference type="Proteomes" id="UP000196475"/>
    </source>
</evidence>
<dbReference type="InterPro" id="IPR014198">
    <property type="entry name" value="Spore_III_AB"/>
</dbReference>
<accession>A0A1Y3PC99</accession>
<evidence type="ECO:0000313" key="1">
    <source>
        <dbReference type="EMBL" id="OUM84804.1"/>
    </source>
</evidence>
<dbReference type="NCBIfam" id="TIGR02833">
    <property type="entry name" value="spore_III_AB"/>
    <property type="match status" value="1"/>
</dbReference>
<gene>
    <name evidence="1" type="ORF">BAA01_07690</name>
</gene>
<proteinExistence type="predicted"/>
<reference evidence="2" key="1">
    <citation type="submission" date="2016-06" db="EMBL/GenBank/DDBJ databases">
        <authorList>
            <person name="Nascimento L."/>
            <person name="Pereira R.V."/>
            <person name="Martins L.F."/>
            <person name="Quaggio R.B."/>
            <person name="Silva A.M."/>
            <person name="Setubal J.C."/>
        </authorList>
    </citation>
    <scope>NUCLEOTIDE SEQUENCE [LARGE SCALE GENOMIC DNA]</scope>
</reference>
<protein>
    <submittedName>
        <fullName evidence="1">Stage III sporulation protein AB</fullName>
    </submittedName>
</protein>
<dbReference type="PIRSF" id="PIRSF021435">
    <property type="entry name" value="SpoIIIAB"/>
    <property type="match status" value="1"/>
</dbReference>
<dbReference type="Pfam" id="PF09548">
    <property type="entry name" value="Spore_III_AB"/>
    <property type="match status" value="1"/>
</dbReference>
<dbReference type="EMBL" id="LZRT01000120">
    <property type="protein sequence ID" value="OUM84804.1"/>
    <property type="molecule type" value="Genomic_DNA"/>
</dbReference>
<sequence>MKWMGMILILFSATALGFYYSRRFAERPQQLRHLQAAFEMLETDVLYRLERLSDSFYRIGSTIPKPIGPLFHIAAEELDRSDGLPTEQCWERALRRIWPETSLKEKEQEVLLQFGHSLGNSDRESQVKHIRALLRHLQVEEELAREEQLKYEKMSRTLGFLGGLFVVILLF</sequence>